<dbReference type="PROSITE" id="PS00455">
    <property type="entry name" value="AMP_BINDING"/>
    <property type="match status" value="1"/>
</dbReference>
<gene>
    <name evidence="3" type="ORF">M2280_003887</name>
</gene>
<dbReference type="InterPro" id="IPR000873">
    <property type="entry name" value="AMP-dep_synth/lig_dom"/>
</dbReference>
<dbReference type="SUPFAM" id="SSF56801">
    <property type="entry name" value="Acetyl-CoA synthetase-like"/>
    <property type="match status" value="1"/>
</dbReference>
<keyword evidence="4" id="KW-1185">Reference proteome</keyword>
<dbReference type="InterPro" id="IPR020845">
    <property type="entry name" value="AMP-binding_CS"/>
</dbReference>
<dbReference type="EMBL" id="JARXVC010000011">
    <property type="protein sequence ID" value="MDH6282650.1"/>
    <property type="molecule type" value="Genomic_DNA"/>
</dbReference>
<evidence type="ECO:0000313" key="3">
    <source>
        <dbReference type="EMBL" id="MDH6282650.1"/>
    </source>
</evidence>
<dbReference type="PANTHER" id="PTHR24096:SF267">
    <property type="entry name" value="MALONATE--COA LIGASE ACSF3, MITOCHONDRIAL"/>
    <property type="match status" value="1"/>
</dbReference>
<dbReference type="PANTHER" id="PTHR24096">
    <property type="entry name" value="LONG-CHAIN-FATTY-ACID--COA LIGASE"/>
    <property type="match status" value="1"/>
</dbReference>
<comment type="caution">
    <text evidence="3">The sequence shown here is derived from an EMBL/GenBank/DDBJ whole genome shotgun (WGS) entry which is preliminary data.</text>
</comment>
<dbReference type="InterPro" id="IPR042099">
    <property type="entry name" value="ANL_N_sf"/>
</dbReference>
<evidence type="ECO:0000259" key="1">
    <source>
        <dbReference type="Pfam" id="PF00501"/>
    </source>
</evidence>
<dbReference type="Pfam" id="PF13193">
    <property type="entry name" value="AMP-binding_C"/>
    <property type="match status" value="1"/>
</dbReference>
<accession>A0ABT6MFH9</accession>
<feature type="domain" description="AMP-dependent synthetase/ligase" evidence="1">
    <location>
        <begin position="20"/>
        <end position="379"/>
    </location>
</feature>
<protein>
    <submittedName>
        <fullName evidence="3">Acyl-CoA synthetase (AMP-forming)/AMP-acid ligase II</fullName>
    </submittedName>
</protein>
<dbReference type="InterPro" id="IPR025110">
    <property type="entry name" value="AMP-bd_C"/>
</dbReference>
<proteinExistence type="predicted"/>
<dbReference type="Gene3D" id="3.30.300.30">
    <property type="match status" value="1"/>
</dbReference>
<dbReference type="Proteomes" id="UP001160334">
    <property type="component" value="Unassembled WGS sequence"/>
</dbReference>
<reference evidence="3 4" key="1">
    <citation type="submission" date="2023-04" db="EMBL/GenBank/DDBJ databases">
        <title>Forest soil microbial communities from Buena Vista Peninsula, Colon Province, Panama.</title>
        <authorList>
            <person name="Bouskill N."/>
        </authorList>
    </citation>
    <scope>NUCLEOTIDE SEQUENCE [LARGE SCALE GENOMIC DNA]</scope>
    <source>
        <strain evidence="3 4">CFH S0262</strain>
    </source>
</reference>
<sequence>MIWVTGAWNSSGMDFSTLLSKSASQFSGRIAVWCDGREQTYAELYDRASRLANALTDRGLNKGDRVALLSANAFETTEQIAALALGGFVRAGLYAHETGEVNAYLTELVDARVLIVHESLYANIAPQIPGLEKLEHVLVFGGEVPEGADSYEGALANASATPPTTVTRPDDIHVIRFSAGTTGRPKGIVHTMQRWLDNNDEYRWVTPQIDERDAYLAAGQLTHAAVLWLWPILQVGGRIVVMPAFEPGRALELIEQQRVTVTLVVPTMISALLAHPDVDTRDLSSLRCLNYAASPIAERTMERALLKFGPVLYQLYAQSECITATMLQPHQHTQKYLRSVGRATPNAEITIVDPSGNTLPVGEIGEIAVRAPGQMSELWKNPEANEERHLPDGRLLTRDMGYLDEDGFLFLADRKEDMIISGGYNIWPAELENAVASHEAVREVCVVGIPHEKWGETPRAFVVVEPGSEVTEMELIEVTRAAVGSVKKVTSVEFVDALPKSGVGKILRREVKKTFWEGEGRGIGGA</sequence>
<keyword evidence="3" id="KW-0436">Ligase</keyword>
<name>A0ABT6MFH9_9NOCA</name>
<dbReference type="GO" id="GO:0016874">
    <property type="term" value="F:ligase activity"/>
    <property type="evidence" value="ECO:0007669"/>
    <property type="project" value="UniProtKB-KW"/>
</dbReference>
<dbReference type="Pfam" id="PF00501">
    <property type="entry name" value="AMP-binding"/>
    <property type="match status" value="1"/>
</dbReference>
<evidence type="ECO:0000313" key="4">
    <source>
        <dbReference type="Proteomes" id="UP001160334"/>
    </source>
</evidence>
<dbReference type="Gene3D" id="3.40.50.12780">
    <property type="entry name" value="N-terminal domain of ligase-like"/>
    <property type="match status" value="1"/>
</dbReference>
<evidence type="ECO:0000259" key="2">
    <source>
        <dbReference type="Pfam" id="PF13193"/>
    </source>
</evidence>
<feature type="domain" description="AMP-binding enzyme C-terminal" evidence="2">
    <location>
        <begin position="430"/>
        <end position="505"/>
    </location>
</feature>
<organism evidence="3 4">
    <name type="scientific">Prescottella agglutinans</name>
    <dbReference type="NCBI Taxonomy" id="1644129"/>
    <lineage>
        <taxon>Bacteria</taxon>
        <taxon>Bacillati</taxon>
        <taxon>Actinomycetota</taxon>
        <taxon>Actinomycetes</taxon>
        <taxon>Mycobacteriales</taxon>
        <taxon>Nocardiaceae</taxon>
        <taxon>Prescottella</taxon>
    </lineage>
</organism>
<dbReference type="InterPro" id="IPR045851">
    <property type="entry name" value="AMP-bd_C_sf"/>
</dbReference>